<dbReference type="InterPro" id="IPR001466">
    <property type="entry name" value="Beta-lactam-related"/>
</dbReference>
<dbReference type="InterPro" id="IPR012338">
    <property type="entry name" value="Beta-lactam/transpept-like"/>
</dbReference>
<protein>
    <submittedName>
        <fullName evidence="2">Beta-lactamase family protein</fullName>
    </submittedName>
</protein>
<dbReference type="RefSeq" id="WP_198571126.1">
    <property type="nucleotide sequence ID" value="NZ_CP066167.1"/>
</dbReference>
<name>A0A7T4URL4_9GAMM</name>
<dbReference type="PANTHER" id="PTHR43319:SF3">
    <property type="entry name" value="BETA-LACTAMASE-RELATED DOMAIN-CONTAINING PROTEIN"/>
    <property type="match status" value="1"/>
</dbReference>
<dbReference type="InterPro" id="IPR052907">
    <property type="entry name" value="Beta-lactamase/esterase"/>
</dbReference>
<accession>A0A7T4URL4</accession>
<organism evidence="2 3">
    <name type="scientific">Spongiibacter nanhainus</name>
    <dbReference type="NCBI Taxonomy" id="2794344"/>
    <lineage>
        <taxon>Bacteria</taxon>
        <taxon>Pseudomonadati</taxon>
        <taxon>Pseudomonadota</taxon>
        <taxon>Gammaproteobacteria</taxon>
        <taxon>Cellvibrionales</taxon>
        <taxon>Spongiibacteraceae</taxon>
        <taxon>Spongiibacter</taxon>
    </lineage>
</organism>
<proteinExistence type="predicted"/>
<dbReference type="Pfam" id="PF00144">
    <property type="entry name" value="Beta-lactamase"/>
    <property type="match status" value="1"/>
</dbReference>
<dbReference type="Proteomes" id="UP000596063">
    <property type="component" value="Chromosome"/>
</dbReference>
<evidence type="ECO:0000313" key="2">
    <source>
        <dbReference type="EMBL" id="QQD19642.1"/>
    </source>
</evidence>
<dbReference type="Gene3D" id="3.40.710.10">
    <property type="entry name" value="DD-peptidase/beta-lactamase superfamily"/>
    <property type="match status" value="1"/>
</dbReference>
<evidence type="ECO:0000313" key="3">
    <source>
        <dbReference type="Proteomes" id="UP000596063"/>
    </source>
</evidence>
<dbReference type="PANTHER" id="PTHR43319">
    <property type="entry name" value="BETA-LACTAMASE-RELATED"/>
    <property type="match status" value="1"/>
</dbReference>
<dbReference type="AlphaFoldDB" id="A0A7T4URL4"/>
<feature type="domain" description="Beta-lactamase-related" evidence="1">
    <location>
        <begin position="60"/>
        <end position="396"/>
    </location>
</feature>
<gene>
    <name evidence="2" type="ORF">I6N98_07295</name>
</gene>
<evidence type="ECO:0000259" key="1">
    <source>
        <dbReference type="Pfam" id="PF00144"/>
    </source>
</evidence>
<reference evidence="2 3" key="1">
    <citation type="submission" date="2020-12" db="EMBL/GenBank/DDBJ databases">
        <authorList>
            <person name="Shan Y."/>
        </authorList>
    </citation>
    <scope>NUCLEOTIDE SEQUENCE [LARGE SCALE GENOMIC DNA]</scope>
    <source>
        <strain evidence="3">csc3.9</strain>
    </source>
</reference>
<keyword evidence="3" id="KW-1185">Reference proteome</keyword>
<sequence>MLFQRPLHSLERRVLRGHNLPVVDEANFHKDAREVPADRQAIPQDDIEEIWQLGEKLYASGMHPMVSICLRRGGDMLLNRCIGYAGDFDAPQPRPATLDTPVCLFSASKVVAAALIHKLAEEGKINLLHPVSYYIPQFAQGGKANITIYQLLCHRAGVPGVPDDVPVETLYDTEKTLEIICRQKALDIDGRVVAYHALTGGFILAELVRVVTGLDINQYNDKVFRKPLGMDYFSFGLPESVHHKAAENLVTGLPNIGPVGWQLEKILGAKVDAAVEISNKPEFLSAQVPSGNLYATAEEACRFFEMLVDNGQWQGKSVMSPLTVNQLTREAAPPQFDRSLVFPVRYSAGAMLGGRVFGMFGRHSPNAFGHIGFSNIFCWADPQRELSVAILTSGKPVIGSHLGSMLRLIDTVNQYCYPCVDMEEWRSQRPSYDAAR</sequence>
<dbReference type="EMBL" id="CP066167">
    <property type="protein sequence ID" value="QQD19642.1"/>
    <property type="molecule type" value="Genomic_DNA"/>
</dbReference>
<dbReference type="SUPFAM" id="SSF56601">
    <property type="entry name" value="beta-lactamase/transpeptidase-like"/>
    <property type="match status" value="1"/>
</dbReference>
<dbReference type="KEGG" id="snan:I6N98_07295"/>